<dbReference type="Pfam" id="PF07992">
    <property type="entry name" value="Pyr_redox_2"/>
    <property type="match status" value="1"/>
</dbReference>
<dbReference type="InterPro" id="IPR023753">
    <property type="entry name" value="FAD/NAD-binding_dom"/>
</dbReference>
<name>A0ABZ3J5F3_SPOA4</name>
<protein>
    <recommendedName>
        <fullName evidence="1">FAD/NAD(P)-binding domain-containing protein</fullName>
    </recommendedName>
</protein>
<keyword evidence="3" id="KW-1185">Reference proteome</keyword>
<dbReference type="Gene3D" id="3.50.50.60">
    <property type="entry name" value="FAD/NAD(P)-binding domain"/>
    <property type="match status" value="1"/>
</dbReference>
<dbReference type="PRINTS" id="PR00420">
    <property type="entry name" value="RNGMNOXGNASE"/>
</dbReference>
<dbReference type="EMBL" id="CP155571">
    <property type="protein sequence ID" value="XFO73490.1"/>
    <property type="molecule type" value="Genomic_DNA"/>
</dbReference>
<dbReference type="InterPro" id="IPR050407">
    <property type="entry name" value="Geranylgeranyl_reductase"/>
</dbReference>
<sequence>MIAVKPPDEYYDAVVIGAGPAGSTAAKRLGQAGLKVALLDQRLEIGNKIQCAEFVPRPISRYAPLRAGDIAQRVEGIKTFINGKPVHTLAAPGYTLNRNLWDKYQADEAKNAGVTVMSATRAVAVGDHAVTITKGTERGKIYATFILGCDGPHSLVSGRLGNGRQENCVALQYELLLHKPMTHVEIYFEPDYYGGYAWAFPKGNTVNAGIAIHASVKNQLHCLLHEFCRSLMQRQVVQSDRIVAKTGGFIPTGGLAGCLAQKNMLLAGDAAGCTHPVTGAGIMNAVRSGHLAAMAVIRQVKSKDEHLVSENYPRILHEEYSRQFAIARERLNSRNREWTNDPEKFLALIRRSWIAFPEYYTQ</sequence>
<reference evidence="2" key="1">
    <citation type="submission" date="2024-05" db="EMBL/GenBank/DDBJ databases">
        <title>Isolation and characterization of Sporomusa carbonis sp. nov., a carboxydotrophic hydrogenogen in the genus of Sporomusa isolated from a charcoal burning pile.</title>
        <authorList>
            <person name="Boeer T."/>
            <person name="Rosenbaum F."/>
            <person name="Eysell L."/>
            <person name="Mueller V."/>
            <person name="Daniel R."/>
            <person name="Poehlein A."/>
        </authorList>
    </citation>
    <scope>NUCLEOTIDE SEQUENCE [LARGE SCALE GENOMIC DNA]</scope>
    <source>
        <strain evidence="2">DSM 3132</strain>
    </source>
</reference>
<dbReference type="Pfam" id="PF05834">
    <property type="entry name" value="Lycopene_cycl"/>
    <property type="match status" value="1"/>
</dbReference>
<dbReference type="InterPro" id="IPR036188">
    <property type="entry name" value="FAD/NAD-bd_sf"/>
</dbReference>
<dbReference type="PANTHER" id="PTHR42685">
    <property type="entry name" value="GERANYLGERANYL DIPHOSPHATE REDUCTASE"/>
    <property type="match status" value="1"/>
</dbReference>
<organism evidence="2 3">
    <name type="scientific">Sporomusa acidovorans (strain ATCC 49682 / DSM 3132 / Mol)</name>
    <dbReference type="NCBI Taxonomy" id="1123286"/>
    <lineage>
        <taxon>Bacteria</taxon>
        <taxon>Bacillati</taxon>
        <taxon>Bacillota</taxon>
        <taxon>Negativicutes</taxon>
        <taxon>Selenomonadales</taxon>
        <taxon>Sporomusaceae</taxon>
        <taxon>Sporomusa</taxon>
    </lineage>
</organism>
<accession>A0ABZ3J5F3</accession>
<dbReference type="PANTHER" id="PTHR42685:SF22">
    <property type="entry name" value="CONDITIONED MEDIUM FACTOR RECEPTOR 1"/>
    <property type="match status" value="1"/>
</dbReference>
<dbReference type="Proteomes" id="UP000216052">
    <property type="component" value="Chromosome"/>
</dbReference>
<evidence type="ECO:0000259" key="1">
    <source>
        <dbReference type="Pfam" id="PF07992"/>
    </source>
</evidence>
<dbReference type="NCBIfam" id="TIGR02032">
    <property type="entry name" value="GG-red-SF"/>
    <property type="match status" value="1"/>
</dbReference>
<evidence type="ECO:0000313" key="3">
    <source>
        <dbReference type="Proteomes" id="UP000216052"/>
    </source>
</evidence>
<dbReference type="SUPFAM" id="SSF51905">
    <property type="entry name" value="FAD/NAD(P)-binding domain"/>
    <property type="match status" value="1"/>
</dbReference>
<proteinExistence type="predicted"/>
<evidence type="ECO:0000313" key="2">
    <source>
        <dbReference type="EMBL" id="XFO73490.1"/>
    </source>
</evidence>
<gene>
    <name evidence="2" type="ORF">SPACI_035970</name>
</gene>
<feature type="domain" description="FAD/NAD(P)-binding" evidence="1">
    <location>
        <begin position="11"/>
        <end position="104"/>
    </location>
</feature>
<dbReference type="InterPro" id="IPR011777">
    <property type="entry name" value="Geranylgeranyl_Rdtase_fam"/>
</dbReference>